<keyword evidence="2" id="KW-0210">Decarboxylase</keyword>
<dbReference type="InterPro" id="IPR036291">
    <property type="entry name" value="NAD(P)-bd_dom_sf"/>
</dbReference>
<evidence type="ECO:0000256" key="3">
    <source>
        <dbReference type="ARBA" id="ARBA00023027"/>
    </source>
</evidence>
<name>A0A368VR56_9ACTN</name>
<evidence type="ECO:0000256" key="1">
    <source>
        <dbReference type="ARBA" id="ARBA00001911"/>
    </source>
</evidence>
<dbReference type="Gene3D" id="3.40.50.720">
    <property type="entry name" value="NAD(P)-binding Rossmann-like Domain"/>
    <property type="match status" value="1"/>
</dbReference>
<accession>A0A368VR56</accession>
<protein>
    <submittedName>
        <fullName evidence="6">UDP-glucose 4-epimerase</fullName>
    </submittedName>
</protein>
<dbReference type="OrthoDB" id="9801785at2"/>
<dbReference type="EMBL" id="QPJC01000004">
    <property type="protein sequence ID" value="RCW44422.1"/>
    <property type="molecule type" value="Genomic_DNA"/>
</dbReference>
<comment type="caution">
    <text evidence="6">The sequence shown here is derived from an EMBL/GenBank/DDBJ whole genome shotgun (WGS) entry which is preliminary data.</text>
</comment>
<dbReference type="GO" id="GO:0005737">
    <property type="term" value="C:cytoplasm"/>
    <property type="evidence" value="ECO:0007669"/>
    <property type="project" value="TreeGrafter"/>
</dbReference>
<dbReference type="AlphaFoldDB" id="A0A368VR56"/>
<dbReference type="GO" id="GO:0048040">
    <property type="term" value="F:UDP-glucuronate decarboxylase activity"/>
    <property type="evidence" value="ECO:0007669"/>
    <property type="project" value="TreeGrafter"/>
</dbReference>
<keyword evidence="3" id="KW-0520">NAD</keyword>
<dbReference type="PANTHER" id="PTHR43078">
    <property type="entry name" value="UDP-GLUCURONIC ACID DECARBOXYLASE-RELATED"/>
    <property type="match status" value="1"/>
</dbReference>
<proteinExistence type="predicted"/>
<dbReference type="Pfam" id="PF01370">
    <property type="entry name" value="Epimerase"/>
    <property type="match status" value="1"/>
</dbReference>
<dbReference type="RefSeq" id="WP_114452509.1">
    <property type="nucleotide sequence ID" value="NZ_QPJC01000004.1"/>
</dbReference>
<keyword evidence="4" id="KW-0456">Lyase</keyword>
<evidence type="ECO:0000259" key="5">
    <source>
        <dbReference type="Pfam" id="PF01370"/>
    </source>
</evidence>
<dbReference type="InterPro" id="IPR044516">
    <property type="entry name" value="UXS-like"/>
</dbReference>
<dbReference type="GO" id="GO:0042732">
    <property type="term" value="P:D-xylose metabolic process"/>
    <property type="evidence" value="ECO:0007669"/>
    <property type="project" value="InterPro"/>
</dbReference>
<reference evidence="6 7" key="1">
    <citation type="submission" date="2018-07" db="EMBL/GenBank/DDBJ databases">
        <title>Genomic Encyclopedia of Type Strains, Phase III (KMG-III): the genomes of soil and plant-associated and newly described type strains.</title>
        <authorList>
            <person name="Whitman W."/>
        </authorList>
    </citation>
    <scope>NUCLEOTIDE SEQUENCE [LARGE SCALE GENOMIC DNA]</scope>
    <source>
        <strain evidence="6 7">CECT 8575</strain>
    </source>
</reference>
<sequence length="329" mass="35466">MRALVTGAAGFVGSHLVEHLLAKGHHVVGLDDVSTGCEENLSAITGHPEFRLVHGTILDPATVDDLTAGVDVVFHLAAAVGAFVIRDRTLESLLTNLHGTENVVRAAHRHDARLLLASTSEIYGKNGKVGLCEDDDRLIGSPLKSRWSYSEAKALDESLTDAYVREHGLRAVIARLFNTVGPRQSGRYGMVVPRLVAQALQGAPLTVFGTGEQVRCFCHVGDVVPALARLVDVEQAFGTAVNLGSCEQVSIAGLADRVLEVTGSSSRIVYQPYESVYGSGYEDMWRRVPDCSRARALIGFRPTRTLDDIIRSVVDEQTRQNRAPATSAS</sequence>
<evidence type="ECO:0000313" key="7">
    <source>
        <dbReference type="Proteomes" id="UP000253495"/>
    </source>
</evidence>
<dbReference type="GO" id="GO:0070403">
    <property type="term" value="F:NAD+ binding"/>
    <property type="evidence" value="ECO:0007669"/>
    <property type="project" value="InterPro"/>
</dbReference>
<organism evidence="6 7">
    <name type="scientific">Halopolyspora algeriensis</name>
    <dbReference type="NCBI Taxonomy" id="1500506"/>
    <lineage>
        <taxon>Bacteria</taxon>
        <taxon>Bacillati</taxon>
        <taxon>Actinomycetota</taxon>
        <taxon>Actinomycetes</taxon>
        <taxon>Actinomycetes incertae sedis</taxon>
        <taxon>Halopolyspora</taxon>
    </lineage>
</organism>
<keyword evidence="7" id="KW-1185">Reference proteome</keyword>
<dbReference type="PANTHER" id="PTHR43078:SF6">
    <property type="entry name" value="UDP-GLUCURONIC ACID DECARBOXYLASE 1"/>
    <property type="match status" value="1"/>
</dbReference>
<evidence type="ECO:0000256" key="2">
    <source>
        <dbReference type="ARBA" id="ARBA00022793"/>
    </source>
</evidence>
<comment type="cofactor">
    <cofactor evidence="1">
        <name>NAD(+)</name>
        <dbReference type="ChEBI" id="CHEBI:57540"/>
    </cofactor>
</comment>
<evidence type="ECO:0000313" key="6">
    <source>
        <dbReference type="EMBL" id="RCW44422.1"/>
    </source>
</evidence>
<feature type="domain" description="NAD-dependent epimerase/dehydratase" evidence="5">
    <location>
        <begin position="3"/>
        <end position="244"/>
    </location>
</feature>
<dbReference type="InterPro" id="IPR001509">
    <property type="entry name" value="Epimerase_deHydtase"/>
</dbReference>
<dbReference type="SUPFAM" id="SSF51735">
    <property type="entry name" value="NAD(P)-binding Rossmann-fold domains"/>
    <property type="match status" value="1"/>
</dbReference>
<gene>
    <name evidence="6" type="ORF">DFQ14_10411</name>
</gene>
<dbReference type="Proteomes" id="UP000253495">
    <property type="component" value="Unassembled WGS sequence"/>
</dbReference>
<evidence type="ECO:0000256" key="4">
    <source>
        <dbReference type="ARBA" id="ARBA00023239"/>
    </source>
</evidence>